<accession>A6WAG3</accession>
<keyword evidence="5 6" id="KW-0472">Membrane</keyword>
<feature type="transmembrane region" description="Helical" evidence="6">
    <location>
        <begin position="58"/>
        <end position="86"/>
    </location>
</feature>
<keyword evidence="2" id="KW-1003">Cell membrane</keyword>
<evidence type="ECO:0000256" key="6">
    <source>
        <dbReference type="SAM" id="Phobius"/>
    </source>
</evidence>
<dbReference type="GO" id="GO:0005886">
    <property type="term" value="C:plasma membrane"/>
    <property type="evidence" value="ECO:0007669"/>
    <property type="project" value="UniProtKB-SubCell"/>
</dbReference>
<dbReference type="eggNOG" id="COG4591">
    <property type="taxonomic scope" value="Bacteria"/>
</dbReference>
<dbReference type="HOGENOM" id="CLU_046857_0_0_11"/>
<feature type="transmembrane region" description="Helical" evidence="6">
    <location>
        <begin position="371"/>
        <end position="404"/>
    </location>
</feature>
<evidence type="ECO:0000313" key="8">
    <source>
        <dbReference type="EMBL" id="ABS03802.1"/>
    </source>
</evidence>
<dbReference type="AlphaFoldDB" id="A6WAG3"/>
<feature type="transmembrane region" description="Helical" evidence="6">
    <location>
        <begin position="329"/>
        <end position="350"/>
    </location>
</feature>
<gene>
    <name evidence="8" type="ordered locus">Krad_2321</name>
</gene>
<keyword evidence="4 6" id="KW-1133">Transmembrane helix</keyword>
<feature type="domain" description="ABC3 transporter permease C-terminal" evidence="7">
    <location>
        <begin position="64"/>
        <end position="173"/>
    </location>
</feature>
<organism evidence="8 9">
    <name type="scientific">Kineococcus radiotolerans (strain ATCC BAA-149 / DSM 14245 / SRS30216)</name>
    <dbReference type="NCBI Taxonomy" id="266940"/>
    <lineage>
        <taxon>Bacteria</taxon>
        <taxon>Bacillati</taxon>
        <taxon>Actinomycetota</taxon>
        <taxon>Actinomycetes</taxon>
        <taxon>Kineosporiales</taxon>
        <taxon>Kineosporiaceae</taxon>
        <taxon>Kineococcus</taxon>
    </lineage>
</organism>
<evidence type="ECO:0000259" key="7">
    <source>
        <dbReference type="Pfam" id="PF02687"/>
    </source>
</evidence>
<sequence>MTAGRGLMARLVVGELLADLRTWVGAGVVAGTAAAVGAVAACLLQTAAESDAMAAVALYPIAGVVVFFTAVATLVVLSSIAQLTISSQQRSHALWQLIGMNPRQMRVIVLTQLLLVALTGALIGTVLAAPLVLPFCRWVLVGSSGLQGLPLRFGAPAAATVVAVVTLVVTLGGRRAARAASRTSGMALVREADPPLAPMSRRRRVGAVVLAALVVLLVISVRDTPLEQVQVPLMLVGPLVAGVVITLSPLIYAPFLRTWTALVPSHVSASWFLAAHAAAHGTARTSATTSPLVMAVAFSGGLYAATNTVRAAVAVQTGQEPPAPPLQTAVLLIGGPLLLAAIGAAATVFMSGRVRDRESALVRAAGGSHGVVLLGAVWESVIYAVTATVLGLVAVIVTAGVAAWATADAGGFTTPAFGAGAVAATAGAGLLLLLAATVPTTLLALRRDLAPALSVD</sequence>
<dbReference type="STRING" id="266940.Krad_2321"/>
<keyword evidence="3 6" id="KW-0812">Transmembrane</keyword>
<feature type="transmembrane region" description="Helical" evidence="6">
    <location>
        <begin position="233"/>
        <end position="252"/>
    </location>
</feature>
<evidence type="ECO:0000313" key="9">
    <source>
        <dbReference type="Proteomes" id="UP000001116"/>
    </source>
</evidence>
<keyword evidence="9" id="KW-1185">Reference proteome</keyword>
<dbReference type="Proteomes" id="UP000001116">
    <property type="component" value="Chromosome"/>
</dbReference>
<feature type="transmembrane region" description="Helical" evidence="6">
    <location>
        <begin position="205"/>
        <end position="221"/>
    </location>
</feature>
<evidence type="ECO:0000256" key="3">
    <source>
        <dbReference type="ARBA" id="ARBA00022692"/>
    </source>
</evidence>
<feature type="transmembrane region" description="Helical" evidence="6">
    <location>
        <begin position="153"/>
        <end position="172"/>
    </location>
</feature>
<dbReference type="KEGG" id="kra:Krad_2321"/>
<dbReference type="EMBL" id="CP000750">
    <property type="protein sequence ID" value="ABS03802.1"/>
    <property type="molecule type" value="Genomic_DNA"/>
</dbReference>
<comment type="subcellular location">
    <subcellularLocation>
        <location evidence="1">Cell membrane</location>
        <topology evidence="1">Multi-pass membrane protein</topology>
    </subcellularLocation>
</comment>
<evidence type="ECO:0000256" key="4">
    <source>
        <dbReference type="ARBA" id="ARBA00022989"/>
    </source>
</evidence>
<feature type="transmembrane region" description="Helical" evidence="6">
    <location>
        <begin position="416"/>
        <end position="438"/>
    </location>
</feature>
<proteinExistence type="predicted"/>
<evidence type="ECO:0000256" key="1">
    <source>
        <dbReference type="ARBA" id="ARBA00004651"/>
    </source>
</evidence>
<reference evidence="9" key="1">
    <citation type="journal article" date="2008" name="PLoS ONE">
        <title>Survival in nuclear waste, extreme resistance, and potential applications gleaned from the genome sequence of Kineococcus radiotolerans SRS30216.</title>
        <authorList>
            <person name="Bagwell C.E."/>
            <person name="Bhat S."/>
            <person name="Hawkins G.M."/>
            <person name="Smith B.W."/>
            <person name="Biswas T."/>
            <person name="Hoover T.R."/>
            <person name="Saunders E."/>
            <person name="Han C.S."/>
            <person name="Tsodikov O.V."/>
            <person name="Shimkets L.J."/>
        </authorList>
    </citation>
    <scope>NUCLEOTIDE SEQUENCE [LARGE SCALE GENOMIC DNA]</scope>
    <source>
        <strain evidence="9">ATCC BAA-149 / DSM 14245 / SRS30216</strain>
    </source>
</reference>
<feature type="transmembrane region" description="Helical" evidence="6">
    <location>
        <begin position="107"/>
        <end position="133"/>
    </location>
</feature>
<feature type="transmembrane region" description="Helical" evidence="6">
    <location>
        <begin position="20"/>
        <end position="46"/>
    </location>
</feature>
<protein>
    <recommendedName>
        <fullName evidence="7">ABC3 transporter permease C-terminal domain-containing protein</fullName>
    </recommendedName>
</protein>
<dbReference type="InterPro" id="IPR003838">
    <property type="entry name" value="ABC3_permease_C"/>
</dbReference>
<dbReference type="Pfam" id="PF02687">
    <property type="entry name" value="FtsX"/>
    <property type="match status" value="1"/>
</dbReference>
<evidence type="ECO:0000256" key="2">
    <source>
        <dbReference type="ARBA" id="ARBA00022475"/>
    </source>
</evidence>
<name>A6WAG3_KINRD</name>
<evidence type="ECO:0000256" key="5">
    <source>
        <dbReference type="ARBA" id="ARBA00023136"/>
    </source>
</evidence>